<keyword evidence="4" id="KW-0539">Nucleus</keyword>
<dbReference type="AlphaFoldDB" id="A0A8J5R6T9"/>
<accession>A0A8J5R6T9</accession>
<comment type="function">
    <text evidence="4">S-adenosyl-L-methionine-dependent methyltransferase that specifically methylates the N(1) position of an adenine present in helix 65 in 25S rRNA.</text>
</comment>
<keyword evidence="3 4" id="KW-0949">S-adenosyl-L-methionine</keyword>
<dbReference type="Pfam" id="PF11968">
    <property type="entry name" value="Bmt2"/>
    <property type="match status" value="1"/>
</dbReference>
<dbReference type="PANTHER" id="PTHR21008:SF1">
    <property type="entry name" value="25S RRNA (ADENINE(2142)-N(1))-METHYLTRANSFERASE"/>
    <property type="match status" value="1"/>
</dbReference>
<comment type="subcellular location">
    <subcellularLocation>
        <location evidence="4">Nucleus</location>
        <location evidence="4">Nucleolus</location>
    </subcellularLocation>
</comment>
<comment type="similarity">
    <text evidence="4">Belongs to the BMT2 family.</text>
</comment>
<sequence>MAKKKVKSTGLLKRPRTITGKSLSTIPKSLKPQHTRQIIRRFHILQKNRHSILARLRKLNKEIDIDTYKDQLNDNEKVIYTEYFEKFVLPKNYSELEVYKIDDSLSDRDLIKTLARIDAEIKQRGGIEAYQSASTQGQTTKRGGDSSKRLIDWLQEEPYSKKLSNINALEIGCLSPYNVISTSGIFHDIVRIDLNSQDPLIIEENFMERPLPKNNEERFNLISCSLVINFVPSHQERGEMLIRMTKFLKKPINGCMSSLFLVLPLPCITNSRYFDNKLLLEIMSSLGFEKTCYYEAKKVAYWLFDWNGKSEGINKRMKFPKKNMYAGSSRNNFCITIE</sequence>
<reference evidence="5 6" key="1">
    <citation type="journal article" date="2021" name="DNA Res.">
        <title>Genome analysis of Candida subhashii reveals its hybrid nature and dual mitochondrial genome conformations.</title>
        <authorList>
            <person name="Mixao V."/>
            <person name="Hegedusova E."/>
            <person name="Saus E."/>
            <person name="Pryszcz L.P."/>
            <person name="Cillingova A."/>
            <person name="Nosek J."/>
            <person name="Gabaldon T."/>
        </authorList>
    </citation>
    <scope>NUCLEOTIDE SEQUENCE [LARGE SCALE GENOMIC DNA]</scope>
    <source>
        <strain evidence="5 6">CBS 10753</strain>
    </source>
</reference>
<keyword evidence="1 4" id="KW-0489">Methyltransferase</keyword>
<dbReference type="EC" id="2.1.1.-" evidence="4"/>
<evidence type="ECO:0000313" key="5">
    <source>
        <dbReference type="EMBL" id="KAG7665920.1"/>
    </source>
</evidence>
<dbReference type="OrthoDB" id="5954793at2759"/>
<evidence type="ECO:0000313" key="6">
    <source>
        <dbReference type="Proteomes" id="UP000694255"/>
    </source>
</evidence>
<evidence type="ECO:0000256" key="3">
    <source>
        <dbReference type="ARBA" id="ARBA00022691"/>
    </source>
</evidence>
<evidence type="ECO:0000256" key="4">
    <source>
        <dbReference type="HAMAP-Rule" id="MF_03044"/>
    </source>
</evidence>
<feature type="binding site" evidence="4">
    <location>
        <position position="172"/>
    </location>
    <ligand>
        <name>S-adenosyl-L-methionine</name>
        <dbReference type="ChEBI" id="CHEBI:59789"/>
    </ligand>
</feature>
<protein>
    <recommendedName>
        <fullName evidence="4">25S rRNA adenine-N(1) methyltransferase</fullName>
        <ecNumber evidence="4">2.1.1.-</ecNumber>
    </recommendedName>
</protein>
<dbReference type="InterPro" id="IPR021867">
    <property type="entry name" value="Bmt2/SAMTOR"/>
</dbReference>
<comment type="caution">
    <text evidence="5">The sequence shown here is derived from an EMBL/GenBank/DDBJ whole genome shotgun (WGS) entry which is preliminary data.</text>
</comment>
<name>A0A8J5R6T9_9ASCO</name>
<keyword evidence="6" id="KW-1185">Reference proteome</keyword>
<organism evidence="5 6">
    <name type="scientific">[Candida] subhashii</name>
    <dbReference type="NCBI Taxonomy" id="561895"/>
    <lineage>
        <taxon>Eukaryota</taxon>
        <taxon>Fungi</taxon>
        <taxon>Dikarya</taxon>
        <taxon>Ascomycota</taxon>
        <taxon>Saccharomycotina</taxon>
        <taxon>Pichiomycetes</taxon>
        <taxon>Debaryomycetaceae</taxon>
        <taxon>Spathaspora</taxon>
    </lineage>
</organism>
<proteinExistence type="inferred from homology"/>
<dbReference type="HAMAP" id="MF_03044">
    <property type="entry name" value="BMT2"/>
    <property type="match status" value="1"/>
</dbReference>
<gene>
    <name evidence="4" type="primary">BMT2</name>
    <name evidence="5" type="ORF">J8A68_000543</name>
</gene>
<dbReference type="GO" id="GO:0016433">
    <property type="term" value="F:rRNA (adenine) methyltransferase activity"/>
    <property type="evidence" value="ECO:0007669"/>
    <property type="project" value="UniProtKB-UniRule"/>
</dbReference>
<dbReference type="GO" id="GO:0005730">
    <property type="term" value="C:nucleolus"/>
    <property type="evidence" value="ECO:0007669"/>
    <property type="project" value="UniProtKB-SubCell"/>
</dbReference>
<keyword evidence="2 4" id="KW-0808">Transferase</keyword>
<dbReference type="EMBL" id="JAGSYN010000045">
    <property type="protein sequence ID" value="KAG7665920.1"/>
    <property type="molecule type" value="Genomic_DNA"/>
</dbReference>
<dbReference type="Proteomes" id="UP000694255">
    <property type="component" value="Unassembled WGS sequence"/>
</dbReference>
<evidence type="ECO:0000256" key="2">
    <source>
        <dbReference type="ARBA" id="ARBA00022679"/>
    </source>
</evidence>
<evidence type="ECO:0000256" key="1">
    <source>
        <dbReference type="ARBA" id="ARBA00022603"/>
    </source>
</evidence>
<feature type="binding site" evidence="4">
    <location>
        <position position="193"/>
    </location>
    <ligand>
        <name>S-adenosyl-L-methionine</name>
        <dbReference type="ChEBI" id="CHEBI:59789"/>
    </ligand>
</feature>
<dbReference type="PANTHER" id="PTHR21008">
    <property type="entry name" value="S-ADENOSYLMETHIONINE SENSOR UPSTREAM OF MTORC1-RELATED"/>
    <property type="match status" value="1"/>
</dbReference>